<evidence type="ECO:0000313" key="9">
    <source>
        <dbReference type="EMBL" id="KAF7809427.1"/>
    </source>
</evidence>
<evidence type="ECO:0000256" key="1">
    <source>
        <dbReference type="ARBA" id="ARBA00004606"/>
    </source>
</evidence>
<keyword evidence="6 8" id="KW-0325">Glycoprotein</keyword>
<evidence type="ECO:0000256" key="6">
    <source>
        <dbReference type="ARBA" id="ARBA00023180"/>
    </source>
</evidence>
<reference evidence="9" key="1">
    <citation type="submission" date="2020-09" db="EMBL/GenBank/DDBJ databases">
        <title>Genome-Enabled Discovery of Anthraquinone Biosynthesis in Senna tora.</title>
        <authorList>
            <person name="Kang S.-H."/>
            <person name="Pandey R.P."/>
            <person name="Lee C.-M."/>
            <person name="Sim J.-S."/>
            <person name="Jeong J.-T."/>
            <person name="Choi B.-S."/>
            <person name="Jung M."/>
            <person name="Ginzburg D."/>
            <person name="Zhao K."/>
            <person name="Won S.Y."/>
            <person name="Oh T.-J."/>
            <person name="Yu Y."/>
            <person name="Kim N.-H."/>
            <person name="Lee O.R."/>
            <person name="Lee T.-H."/>
            <person name="Bashyal P."/>
            <person name="Kim T.-S."/>
            <person name="Lee W.-H."/>
            <person name="Kawkins C."/>
            <person name="Kim C.-K."/>
            <person name="Kim J.S."/>
            <person name="Ahn B.O."/>
            <person name="Rhee S.Y."/>
            <person name="Sohng J.K."/>
        </authorList>
    </citation>
    <scope>NUCLEOTIDE SEQUENCE</scope>
    <source>
        <tissue evidence="9">Leaf</tissue>
    </source>
</reference>
<comment type="caution">
    <text evidence="9">The sequence shown here is derived from an EMBL/GenBank/DDBJ whole genome shotgun (WGS) entry which is preliminary data.</text>
</comment>
<dbReference type="EMBL" id="JAAIUW010000011">
    <property type="protein sequence ID" value="KAF7809427.1"/>
    <property type="molecule type" value="Genomic_DNA"/>
</dbReference>
<keyword evidence="3 8" id="KW-0489">Methyltransferase</keyword>
<keyword evidence="10" id="KW-1185">Reference proteome</keyword>
<dbReference type="OrthoDB" id="2013972at2759"/>
<dbReference type="GO" id="GO:0005768">
    <property type="term" value="C:endosome"/>
    <property type="evidence" value="ECO:0007669"/>
    <property type="project" value="TreeGrafter"/>
</dbReference>
<dbReference type="InterPro" id="IPR004159">
    <property type="entry name" value="Put_SAM_MeTrfase"/>
</dbReference>
<dbReference type="GO" id="GO:0032259">
    <property type="term" value="P:methylation"/>
    <property type="evidence" value="ECO:0007669"/>
    <property type="project" value="UniProtKB-KW"/>
</dbReference>
<dbReference type="PANTHER" id="PTHR10108">
    <property type="entry name" value="SAM-DEPENDENT METHYLTRANSFERASE"/>
    <property type="match status" value="1"/>
</dbReference>
<dbReference type="Proteomes" id="UP000634136">
    <property type="component" value="Unassembled WGS sequence"/>
</dbReference>
<dbReference type="AlphaFoldDB" id="A0A834STE1"/>
<sequence length="414" mass="46895">MKHKDGKPINHPDKNSRVIPMAIMFFVLCGFSFYLGGIFCSEKDKFVAINTQKTAESSEESAVAPLQVKSNSIPECSIDYQDYTPCTDPRVLLLVYFRGNVPYDWINKQKSNQHWLQKEGEKFLFPGGGTMFPNGVGEYVDLMQDLIPEMKDGTVRTAIDTGLSLAPRDNHEAQVQFALERGIPAILGVISTQRLPFPSNSFDMAHCSRCLIPWTEFGRWRGWNTTVEEQRSDYEKLQDLLTSLCFKLYNKKDDIAVWQKSPDNSCYDKLAKETYPPKCDDSLEPDSAWYTPLRACVVVPDPKLKNSGLTAISKWPERLHVAPERVSLIHGGSSSSFNHDDSKWKKRIAHYKKLLPDLGTDKIRNVMDMNTVYGGFAASLIDDPVWVMNVVSSYATNTLPVVYDRGLIGTFHDW</sequence>
<dbReference type="GO" id="GO:0005802">
    <property type="term" value="C:trans-Golgi network"/>
    <property type="evidence" value="ECO:0007669"/>
    <property type="project" value="TreeGrafter"/>
</dbReference>
<comment type="similarity">
    <text evidence="2 8">Belongs to the methyltransferase superfamily.</text>
</comment>
<dbReference type="PANTHER" id="PTHR10108:SF1084">
    <property type="entry name" value="METHYLTRANSFERASE"/>
    <property type="match status" value="1"/>
</dbReference>
<keyword evidence="4 8" id="KW-0808">Transferase</keyword>
<keyword evidence="8" id="KW-0812">Transmembrane</keyword>
<evidence type="ECO:0000256" key="4">
    <source>
        <dbReference type="ARBA" id="ARBA00022679"/>
    </source>
</evidence>
<evidence type="ECO:0000256" key="2">
    <source>
        <dbReference type="ARBA" id="ARBA00008361"/>
    </source>
</evidence>
<dbReference type="InterPro" id="IPR029063">
    <property type="entry name" value="SAM-dependent_MTases_sf"/>
</dbReference>
<dbReference type="GO" id="GO:0008168">
    <property type="term" value="F:methyltransferase activity"/>
    <property type="evidence" value="ECO:0007669"/>
    <property type="project" value="UniProtKB-UniRule"/>
</dbReference>
<keyword evidence="8" id="KW-0472">Membrane</keyword>
<dbReference type="GO" id="GO:0016020">
    <property type="term" value="C:membrane"/>
    <property type="evidence" value="ECO:0007669"/>
    <property type="project" value="UniProtKB-SubCell"/>
</dbReference>
<dbReference type="EC" id="2.1.1.-" evidence="8"/>
<comment type="subcellular location">
    <subcellularLocation>
        <location evidence="7">Endomembrane system</location>
        <topology evidence="7">Single-pass membrane protein</topology>
    </subcellularLocation>
    <subcellularLocation>
        <location evidence="1 8">Membrane</location>
        <topology evidence="1 8">Single-pass type II membrane protein</topology>
    </subcellularLocation>
</comment>
<evidence type="ECO:0000256" key="7">
    <source>
        <dbReference type="ARBA" id="ARBA00037847"/>
    </source>
</evidence>
<evidence type="ECO:0000256" key="5">
    <source>
        <dbReference type="ARBA" id="ARBA00022968"/>
    </source>
</evidence>
<name>A0A834STE1_9FABA</name>
<evidence type="ECO:0000313" key="10">
    <source>
        <dbReference type="Proteomes" id="UP000634136"/>
    </source>
</evidence>
<gene>
    <name evidence="9" type="ORF">G2W53_036170</name>
</gene>
<dbReference type="Pfam" id="PF03141">
    <property type="entry name" value="Methyltransf_29"/>
    <property type="match status" value="2"/>
</dbReference>
<evidence type="ECO:0000256" key="3">
    <source>
        <dbReference type="ARBA" id="ARBA00022603"/>
    </source>
</evidence>
<dbReference type="SUPFAM" id="SSF53335">
    <property type="entry name" value="S-adenosyl-L-methionine-dependent methyltransferases"/>
    <property type="match status" value="1"/>
</dbReference>
<feature type="transmembrane region" description="Helical" evidence="8">
    <location>
        <begin position="21"/>
        <end position="39"/>
    </location>
</feature>
<keyword evidence="5 8" id="KW-0735">Signal-anchor</keyword>
<evidence type="ECO:0000256" key="8">
    <source>
        <dbReference type="RuleBase" id="RU366043"/>
    </source>
</evidence>
<protein>
    <recommendedName>
        <fullName evidence="8">Methyltransferase</fullName>
        <ecNumber evidence="8">2.1.1.-</ecNumber>
    </recommendedName>
</protein>
<accession>A0A834STE1</accession>
<keyword evidence="8" id="KW-1133">Transmembrane helix</keyword>
<proteinExistence type="inferred from homology"/>
<organism evidence="9 10">
    <name type="scientific">Senna tora</name>
    <dbReference type="NCBI Taxonomy" id="362788"/>
    <lineage>
        <taxon>Eukaryota</taxon>
        <taxon>Viridiplantae</taxon>
        <taxon>Streptophyta</taxon>
        <taxon>Embryophyta</taxon>
        <taxon>Tracheophyta</taxon>
        <taxon>Spermatophyta</taxon>
        <taxon>Magnoliopsida</taxon>
        <taxon>eudicotyledons</taxon>
        <taxon>Gunneridae</taxon>
        <taxon>Pentapetalae</taxon>
        <taxon>rosids</taxon>
        <taxon>fabids</taxon>
        <taxon>Fabales</taxon>
        <taxon>Fabaceae</taxon>
        <taxon>Caesalpinioideae</taxon>
        <taxon>Cassia clade</taxon>
        <taxon>Senna</taxon>
    </lineage>
</organism>